<name>A0A9D2PNJ7_9FIRM</name>
<gene>
    <name evidence="1" type="ORF">H9753_11970</name>
</gene>
<accession>A0A9D2PNJ7</accession>
<reference evidence="1" key="1">
    <citation type="journal article" date="2021" name="PeerJ">
        <title>Extensive microbial diversity within the chicken gut microbiome revealed by metagenomics and culture.</title>
        <authorList>
            <person name="Gilroy R."/>
            <person name="Ravi A."/>
            <person name="Getino M."/>
            <person name="Pursley I."/>
            <person name="Horton D.L."/>
            <person name="Alikhan N.F."/>
            <person name="Baker D."/>
            <person name="Gharbi K."/>
            <person name="Hall N."/>
            <person name="Watson M."/>
            <person name="Adriaenssens E.M."/>
            <person name="Foster-Nyarko E."/>
            <person name="Jarju S."/>
            <person name="Secka A."/>
            <person name="Antonio M."/>
            <person name="Oren A."/>
            <person name="Chaudhuri R.R."/>
            <person name="La Ragione R."/>
            <person name="Hildebrand F."/>
            <person name="Pallen M.J."/>
        </authorList>
    </citation>
    <scope>NUCLEOTIDE SEQUENCE</scope>
    <source>
        <strain evidence="1">ChiBcec2-3848</strain>
    </source>
</reference>
<sequence length="119" mass="14365">MKKRNWTWVILVGIVLLLAYLQFGRDVRVISSMLMSSDQYYEQKLTIVANKLFILDKDKFAEEMIERCMDNDFREMKFSYDLLGSPDKIEITVYLNERDRKCAHQFFVIEYDSICRLWK</sequence>
<dbReference type="Proteomes" id="UP000823886">
    <property type="component" value="Unassembled WGS sequence"/>
</dbReference>
<evidence type="ECO:0000313" key="2">
    <source>
        <dbReference type="Proteomes" id="UP000823886"/>
    </source>
</evidence>
<reference evidence="1" key="2">
    <citation type="submission" date="2021-04" db="EMBL/GenBank/DDBJ databases">
        <authorList>
            <person name="Gilroy R."/>
        </authorList>
    </citation>
    <scope>NUCLEOTIDE SEQUENCE</scope>
    <source>
        <strain evidence="1">ChiBcec2-3848</strain>
    </source>
</reference>
<comment type="caution">
    <text evidence="1">The sequence shown here is derived from an EMBL/GenBank/DDBJ whole genome shotgun (WGS) entry which is preliminary data.</text>
</comment>
<evidence type="ECO:0000313" key="1">
    <source>
        <dbReference type="EMBL" id="HJC64312.1"/>
    </source>
</evidence>
<dbReference type="EMBL" id="DWVZ01000156">
    <property type="protein sequence ID" value="HJC64312.1"/>
    <property type="molecule type" value="Genomic_DNA"/>
</dbReference>
<organism evidence="1 2">
    <name type="scientific">Candidatus Blautia merdavium</name>
    <dbReference type="NCBI Taxonomy" id="2838494"/>
    <lineage>
        <taxon>Bacteria</taxon>
        <taxon>Bacillati</taxon>
        <taxon>Bacillota</taxon>
        <taxon>Clostridia</taxon>
        <taxon>Lachnospirales</taxon>
        <taxon>Lachnospiraceae</taxon>
        <taxon>Blautia</taxon>
    </lineage>
</organism>
<protein>
    <submittedName>
        <fullName evidence="1">Uncharacterized protein</fullName>
    </submittedName>
</protein>
<dbReference type="AlphaFoldDB" id="A0A9D2PNJ7"/>
<proteinExistence type="predicted"/>